<keyword evidence="4" id="KW-0995">Kinetochore</keyword>
<dbReference type="OrthoDB" id="2543597at2759"/>
<dbReference type="GO" id="GO:0000776">
    <property type="term" value="C:kinetochore"/>
    <property type="evidence" value="ECO:0007669"/>
    <property type="project" value="UniProtKB-KW"/>
</dbReference>
<dbReference type="GO" id="GO:0046982">
    <property type="term" value="F:protein heterodimerization activity"/>
    <property type="evidence" value="ECO:0007669"/>
    <property type="project" value="InterPro"/>
</dbReference>
<keyword evidence="3" id="KW-0158">Chromosome</keyword>
<reference evidence="8 9" key="1">
    <citation type="journal article" date="2016" name="Proc. Natl. Acad. Sci. U.S.A.">
        <title>Comparative genomics of biotechnologically important yeasts.</title>
        <authorList>
            <person name="Riley R."/>
            <person name="Haridas S."/>
            <person name="Wolfe K.H."/>
            <person name="Lopes M.R."/>
            <person name="Hittinger C.T."/>
            <person name="Goeker M."/>
            <person name="Salamov A.A."/>
            <person name="Wisecaver J.H."/>
            <person name="Long T.M."/>
            <person name="Calvey C.H."/>
            <person name="Aerts A.L."/>
            <person name="Barry K.W."/>
            <person name="Choi C."/>
            <person name="Clum A."/>
            <person name="Coughlan A.Y."/>
            <person name="Deshpande S."/>
            <person name="Douglass A.P."/>
            <person name="Hanson S.J."/>
            <person name="Klenk H.-P."/>
            <person name="LaButti K.M."/>
            <person name="Lapidus A."/>
            <person name="Lindquist E.A."/>
            <person name="Lipzen A.M."/>
            <person name="Meier-Kolthoff J.P."/>
            <person name="Ohm R.A."/>
            <person name="Otillar R.P."/>
            <person name="Pangilinan J.L."/>
            <person name="Peng Y."/>
            <person name="Rokas A."/>
            <person name="Rosa C.A."/>
            <person name="Scheuner C."/>
            <person name="Sibirny A.A."/>
            <person name="Slot J.C."/>
            <person name="Stielow J.B."/>
            <person name="Sun H."/>
            <person name="Kurtzman C.P."/>
            <person name="Blackwell M."/>
            <person name="Grigoriev I.V."/>
            <person name="Jeffries T.W."/>
        </authorList>
    </citation>
    <scope>NUCLEOTIDE SEQUENCE [LARGE SCALE GENOMIC DNA]</scope>
    <source>
        <strain evidence="9">ATCC 58044 / CBS 1984 / NCYC 433 / NRRL Y-366-8</strain>
    </source>
</reference>
<evidence type="ECO:0000256" key="4">
    <source>
        <dbReference type="ARBA" id="ARBA00022838"/>
    </source>
</evidence>
<dbReference type="EMBL" id="KV454209">
    <property type="protein sequence ID" value="ODQ61356.1"/>
    <property type="molecule type" value="Genomic_DNA"/>
</dbReference>
<keyword evidence="6" id="KW-0137">Centromere</keyword>
<dbReference type="GO" id="GO:0051382">
    <property type="term" value="P:kinetochore assembly"/>
    <property type="evidence" value="ECO:0007669"/>
    <property type="project" value="InterPro"/>
</dbReference>
<evidence type="ECO:0000313" key="9">
    <source>
        <dbReference type="Proteomes" id="UP000094112"/>
    </source>
</evidence>
<dbReference type="InterPro" id="IPR009072">
    <property type="entry name" value="Histone-fold"/>
</dbReference>
<accession>A0A1E3P7F4</accession>
<name>A0A1E3P7F4_WICAA</name>
<evidence type="ECO:0000256" key="6">
    <source>
        <dbReference type="ARBA" id="ARBA00023328"/>
    </source>
</evidence>
<dbReference type="InterPro" id="IPR052484">
    <property type="entry name" value="CENP-W/WIP1"/>
</dbReference>
<organism evidence="8 9">
    <name type="scientific">Wickerhamomyces anomalus (strain ATCC 58044 / CBS 1984 / NCYC 433 / NRRL Y-366-8)</name>
    <name type="common">Yeast</name>
    <name type="synonym">Hansenula anomala</name>
    <dbReference type="NCBI Taxonomy" id="683960"/>
    <lineage>
        <taxon>Eukaryota</taxon>
        <taxon>Fungi</taxon>
        <taxon>Dikarya</taxon>
        <taxon>Ascomycota</taxon>
        <taxon>Saccharomycotina</taxon>
        <taxon>Saccharomycetes</taxon>
        <taxon>Phaffomycetales</taxon>
        <taxon>Wickerhamomycetaceae</taxon>
        <taxon>Wickerhamomyces</taxon>
    </lineage>
</organism>
<keyword evidence="5" id="KW-0539">Nucleus</keyword>
<dbReference type="Pfam" id="PF15510">
    <property type="entry name" value="CENP-W"/>
    <property type="match status" value="1"/>
</dbReference>
<protein>
    <recommendedName>
        <fullName evidence="10">Transcription factor CBF/NF-Y/archaeal histone domain-containing protein</fullName>
    </recommendedName>
</protein>
<dbReference type="GeneID" id="30200518"/>
<evidence type="ECO:0000256" key="5">
    <source>
        <dbReference type="ARBA" id="ARBA00023242"/>
    </source>
</evidence>
<evidence type="ECO:0000256" key="3">
    <source>
        <dbReference type="ARBA" id="ARBA00022454"/>
    </source>
</evidence>
<evidence type="ECO:0000256" key="2">
    <source>
        <dbReference type="ARBA" id="ARBA00004629"/>
    </source>
</evidence>
<evidence type="ECO:0000313" key="8">
    <source>
        <dbReference type="EMBL" id="ODQ61356.1"/>
    </source>
</evidence>
<proteinExistence type="inferred from homology"/>
<dbReference type="GO" id="GO:0003677">
    <property type="term" value="F:DNA binding"/>
    <property type="evidence" value="ECO:0007669"/>
    <property type="project" value="InterPro"/>
</dbReference>
<evidence type="ECO:0008006" key="10">
    <source>
        <dbReference type="Google" id="ProtNLM"/>
    </source>
</evidence>
<gene>
    <name evidence="8" type="ORF">WICANDRAFT_61912</name>
</gene>
<evidence type="ECO:0000256" key="7">
    <source>
        <dbReference type="ARBA" id="ARBA00038432"/>
    </source>
</evidence>
<dbReference type="InterPro" id="IPR028847">
    <property type="entry name" value="CENP-W"/>
</dbReference>
<evidence type="ECO:0000256" key="1">
    <source>
        <dbReference type="ARBA" id="ARBA00004123"/>
    </source>
</evidence>
<dbReference type="Gene3D" id="1.10.20.10">
    <property type="entry name" value="Histone, subunit A"/>
    <property type="match status" value="1"/>
</dbReference>
<dbReference type="GO" id="GO:0000278">
    <property type="term" value="P:mitotic cell cycle"/>
    <property type="evidence" value="ECO:0007669"/>
    <property type="project" value="InterPro"/>
</dbReference>
<dbReference type="CDD" id="cd13732">
    <property type="entry name" value="HFD_CENP-W"/>
    <property type="match status" value="1"/>
</dbReference>
<comment type="similarity">
    <text evidence="7">Belongs to the CENP-W/WIP1 family.</text>
</comment>
<dbReference type="AlphaFoldDB" id="A0A1E3P7F4"/>
<dbReference type="Proteomes" id="UP000094112">
    <property type="component" value="Unassembled WGS sequence"/>
</dbReference>
<dbReference type="GO" id="GO:0007059">
    <property type="term" value="P:chromosome segregation"/>
    <property type="evidence" value="ECO:0007669"/>
    <property type="project" value="TreeGrafter"/>
</dbReference>
<keyword evidence="9" id="KW-1185">Reference proteome</keyword>
<dbReference type="PANTHER" id="PTHR34832:SF1">
    <property type="entry name" value="CENTROMERE PROTEIN W"/>
    <property type="match status" value="1"/>
</dbReference>
<dbReference type="RefSeq" id="XP_019040563.1">
    <property type="nucleotide sequence ID" value="XM_019183272.1"/>
</dbReference>
<sequence length="75" mass="8600">MAPITRSSIRRIIKSKTDLKLANDSTDILINLDYMLFVRDLMFEAEKLADKSGSSEILSTHLRMARVNVLKKYRG</sequence>
<dbReference type="GO" id="GO:0005654">
    <property type="term" value="C:nucleoplasm"/>
    <property type="evidence" value="ECO:0007669"/>
    <property type="project" value="TreeGrafter"/>
</dbReference>
<comment type="subcellular location">
    <subcellularLocation>
        <location evidence="2">Chromosome</location>
        <location evidence="2">Centromere</location>
        <location evidence="2">Kinetochore</location>
    </subcellularLocation>
    <subcellularLocation>
        <location evidence="1">Nucleus</location>
    </subcellularLocation>
</comment>
<dbReference type="PANTHER" id="PTHR34832">
    <property type="entry name" value="CENTROMERE PROTEIN W"/>
    <property type="match status" value="1"/>
</dbReference>